<gene>
    <name evidence="3" type="ORF">C5L31_000594</name>
</gene>
<dbReference type="Pfam" id="PF20602">
    <property type="entry name" value="pAdhesive_8"/>
    <property type="match status" value="1"/>
</dbReference>
<organism evidence="3 4">
    <name type="scientific">Secundilactobacillus malefermentans</name>
    <dbReference type="NCBI Taxonomy" id="176292"/>
    <lineage>
        <taxon>Bacteria</taxon>
        <taxon>Bacillati</taxon>
        <taxon>Bacillota</taxon>
        <taxon>Bacilli</taxon>
        <taxon>Lactobacillales</taxon>
        <taxon>Lactobacillaceae</taxon>
        <taxon>Secundilactobacillus</taxon>
    </lineage>
</organism>
<evidence type="ECO:0000259" key="2">
    <source>
        <dbReference type="Pfam" id="PF20602"/>
    </source>
</evidence>
<dbReference type="Proteomes" id="UP000294854">
    <property type="component" value="Unassembled WGS sequence"/>
</dbReference>
<evidence type="ECO:0000313" key="4">
    <source>
        <dbReference type="Proteomes" id="UP000294854"/>
    </source>
</evidence>
<dbReference type="InterPro" id="IPR046767">
    <property type="entry name" value="pAdhesive_8"/>
</dbReference>
<evidence type="ECO:0000313" key="3">
    <source>
        <dbReference type="EMBL" id="TDG78510.1"/>
    </source>
</evidence>
<feature type="coiled-coil region" evidence="1">
    <location>
        <begin position="200"/>
        <end position="227"/>
    </location>
</feature>
<proteinExistence type="predicted"/>
<evidence type="ECO:0000256" key="1">
    <source>
        <dbReference type="SAM" id="Coils"/>
    </source>
</evidence>
<keyword evidence="1" id="KW-0175">Coiled coil</keyword>
<reference evidence="3 4" key="1">
    <citation type="journal article" date="2019" name="Appl. Microbiol. Biotechnol.">
        <title>Uncovering carbohydrate metabolism through a genotype-phenotype association study of 56 lactic acid bacteria genomes.</title>
        <authorList>
            <person name="Buron-Moles G."/>
            <person name="Chailyan A."/>
            <person name="Dolejs I."/>
            <person name="Forster J."/>
            <person name="Miks M.H."/>
        </authorList>
    </citation>
    <scope>NUCLEOTIDE SEQUENCE [LARGE SCALE GENOMIC DNA]</scope>
    <source>
        <strain evidence="3 4">ATCC 49373</strain>
    </source>
</reference>
<comment type="caution">
    <text evidence="3">The sequence shown here is derived from an EMBL/GenBank/DDBJ whole genome shotgun (WGS) entry which is preliminary data.</text>
</comment>
<accession>A0A4R5NPD6</accession>
<feature type="domain" description="Putative adhesive" evidence="2">
    <location>
        <begin position="40"/>
        <end position="176"/>
    </location>
</feature>
<dbReference type="EMBL" id="PUFO01000039">
    <property type="protein sequence ID" value="TDG78510.1"/>
    <property type="molecule type" value="Genomic_DNA"/>
</dbReference>
<sequence length="229" mass="25134">MGNYERMMMMKKGTIIQFLAVFTLVLGNMYQGVSAMASGHRSQVEIESAMLVDKDDQMIHQTVREGDGAKLAFDLAITNQDGEQPDGKAELSVSDSQLLLSKKKQRFTVSNSDAVLSFEYIRRTKKYELSWQNVEGTTTFNVSLPLVFGATMSVDQPEIMIGSEKANLQAISIAGKDADEKELAESDSILEALPSGVMSREDVVAAAKEAKEKLDKEAAEAKAKQKKRG</sequence>
<dbReference type="AlphaFoldDB" id="A0A4R5NPD6"/>
<protein>
    <recommendedName>
        <fullName evidence="2">Putative adhesive domain-containing protein</fullName>
    </recommendedName>
</protein>
<name>A0A4R5NPD6_9LACO</name>
<keyword evidence="4" id="KW-1185">Reference proteome</keyword>
<dbReference type="STRING" id="1122149.FD44_GL001400"/>